<evidence type="ECO:0000313" key="14">
    <source>
        <dbReference type="Proteomes" id="UP000318582"/>
    </source>
</evidence>
<evidence type="ECO:0000256" key="2">
    <source>
        <dbReference type="ARBA" id="ARBA00022692"/>
    </source>
</evidence>
<reference evidence="13 14" key="1">
    <citation type="journal article" date="2019" name="Sci. Rep.">
        <title>Comparative genomics of chytrid fungi reveal insights into the obligate biotrophic and pathogenic lifestyle of Synchytrium endobioticum.</title>
        <authorList>
            <person name="van de Vossenberg B.T.L.H."/>
            <person name="Warris S."/>
            <person name="Nguyen H.D.T."/>
            <person name="van Gent-Pelzer M.P.E."/>
            <person name="Joly D.L."/>
            <person name="van de Geest H.C."/>
            <person name="Bonants P.J.M."/>
            <person name="Smith D.S."/>
            <person name="Levesque C.A."/>
            <person name="van der Lee T.A.J."/>
        </authorList>
    </citation>
    <scope>NUCLEOTIDE SEQUENCE [LARGE SCALE GENOMIC DNA]</scope>
    <source>
        <strain evidence="13 14">CBS 809.83</strain>
    </source>
</reference>
<comment type="subcellular location">
    <subcellularLocation>
        <location evidence="1">Membrane</location>
        <topology evidence="1">Multi-pass membrane protein</topology>
    </subcellularLocation>
</comment>
<evidence type="ECO:0000313" key="13">
    <source>
        <dbReference type="EMBL" id="TPX58167.1"/>
    </source>
</evidence>
<dbReference type="Gene3D" id="3.40.190.150">
    <property type="entry name" value="Bordetella uptake gene, domain 1"/>
    <property type="match status" value="1"/>
</dbReference>
<evidence type="ECO:0000256" key="11">
    <source>
        <dbReference type="SAM" id="SignalP"/>
    </source>
</evidence>
<keyword evidence="11" id="KW-0732">Signal</keyword>
<dbReference type="Pfam" id="PF00003">
    <property type="entry name" value="7tm_3"/>
    <property type="match status" value="1"/>
</dbReference>
<keyword evidence="6" id="KW-0675">Receptor</keyword>
<evidence type="ECO:0000256" key="1">
    <source>
        <dbReference type="ARBA" id="ARBA00004141"/>
    </source>
</evidence>
<dbReference type="InterPro" id="IPR042100">
    <property type="entry name" value="Bug_dom1"/>
</dbReference>
<dbReference type="GO" id="GO:0007214">
    <property type="term" value="P:gamma-aminobutyric acid signaling pathway"/>
    <property type="evidence" value="ECO:0007669"/>
    <property type="project" value="TreeGrafter"/>
</dbReference>
<feature type="transmembrane region" description="Helical" evidence="10">
    <location>
        <begin position="479"/>
        <end position="502"/>
    </location>
</feature>
<gene>
    <name evidence="13" type="ORF">PhCBS80983_g03301</name>
</gene>
<evidence type="ECO:0000256" key="9">
    <source>
        <dbReference type="SAM" id="MobiDB-lite"/>
    </source>
</evidence>
<feature type="transmembrane region" description="Helical" evidence="10">
    <location>
        <begin position="514"/>
        <end position="536"/>
    </location>
</feature>
<dbReference type="EMBL" id="QEAQ01000040">
    <property type="protein sequence ID" value="TPX58167.1"/>
    <property type="molecule type" value="Genomic_DNA"/>
</dbReference>
<evidence type="ECO:0000256" key="7">
    <source>
        <dbReference type="ARBA" id="ARBA00023180"/>
    </source>
</evidence>
<dbReference type="InterPro" id="IPR002455">
    <property type="entry name" value="GPCR3_GABA-B"/>
</dbReference>
<dbReference type="InterPro" id="IPR017978">
    <property type="entry name" value="GPCR_3_C"/>
</dbReference>
<evidence type="ECO:0000256" key="5">
    <source>
        <dbReference type="ARBA" id="ARBA00023136"/>
    </source>
</evidence>
<dbReference type="PRINTS" id="PR01176">
    <property type="entry name" value="GABABRECEPTR"/>
</dbReference>
<evidence type="ECO:0000259" key="12">
    <source>
        <dbReference type="PROSITE" id="PS50259"/>
    </source>
</evidence>
<dbReference type="GO" id="GO:0038039">
    <property type="term" value="C:G protein-coupled receptor heterodimeric complex"/>
    <property type="evidence" value="ECO:0007669"/>
    <property type="project" value="TreeGrafter"/>
</dbReference>
<name>A0A507E450_9FUNG</name>
<evidence type="ECO:0000256" key="4">
    <source>
        <dbReference type="ARBA" id="ARBA00023040"/>
    </source>
</evidence>
<dbReference type="Proteomes" id="UP000318582">
    <property type="component" value="Unassembled WGS sequence"/>
</dbReference>
<dbReference type="Gene3D" id="3.40.190.10">
    <property type="entry name" value="Periplasmic binding protein-like II"/>
    <property type="match status" value="1"/>
</dbReference>
<proteinExistence type="predicted"/>
<dbReference type="PROSITE" id="PS50259">
    <property type="entry name" value="G_PROTEIN_RECEP_F3_4"/>
    <property type="match status" value="1"/>
</dbReference>
<evidence type="ECO:0000256" key="10">
    <source>
        <dbReference type="SAM" id="Phobius"/>
    </source>
</evidence>
<evidence type="ECO:0000256" key="8">
    <source>
        <dbReference type="ARBA" id="ARBA00023224"/>
    </source>
</evidence>
<keyword evidence="2 10" id="KW-0812">Transmembrane</keyword>
<organism evidence="13 14">
    <name type="scientific">Powellomyces hirtus</name>
    <dbReference type="NCBI Taxonomy" id="109895"/>
    <lineage>
        <taxon>Eukaryota</taxon>
        <taxon>Fungi</taxon>
        <taxon>Fungi incertae sedis</taxon>
        <taxon>Chytridiomycota</taxon>
        <taxon>Chytridiomycota incertae sedis</taxon>
        <taxon>Chytridiomycetes</taxon>
        <taxon>Spizellomycetales</taxon>
        <taxon>Powellomycetaceae</taxon>
        <taxon>Powellomyces</taxon>
    </lineage>
</organism>
<keyword evidence="3 10" id="KW-1133">Transmembrane helix</keyword>
<feature type="transmembrane region" description="Helical" evidence="10">
    <location>
        <begin position="387"/>
        <end position="408"/>
    </location>
</feature>
<dbReference type="InterPro" id="IPR005064">
    <property type="entry name" value="BUG"/>
</dbReference>
<dbReference type="PANTHER" id="PTHR10519:SF20">
    <property type="entry name" value="G-PROTEIN COUPLED RECEPTOR 156-RELATED"/>
    <property type="match status" value="1"/>
</dbReference>
<evidence type="ECO:0000256" key="6">
    <source>
        <dbReference type="ARBA" id="ARBA00023170"/>
    </source>
</evidence>
<keyword evidence="14" id="KW-1185">Reference proteome</keyword>
<evidence type="ECO:0000256" key="3">
    <source>
        <dbReference type="ARBA" id="ARBA00022989"/>
    </source>
</evidence>
<comment type="caution">
    <text evidence="13">The sequence shown here is derived from an EMBL/GenBank/DDBJ whole genome shotgun (WGS) entry which is preliminary data.</text>
</comment>
<protein>
    <recommendedName>
        <fullName evidence="12">G-protein coupled receptors family 3 profile domain-containing protein</fullName>
    </recommendedName>
</protein>
<accession>A0A507E450</accession>
<feature type="region of interest" description="Disordered" evidence="9">
    <location>
        <begin position="715"/>
        <end position="734"/>
    </location>
</feature>
<dbReference type="AlphaFoldDB" id="A0A507E450"/>
<dbReference type="GO" id="GO:0004965">
    <property type="term" value="F:G protein-coupled GABA receptor activity"/>
    <property type="evidence" value="ECO:0007669"/>
    <property type="project" value="InterPro"/>
</dbReference>
<sequence length="734" mass="79120">MHIPSITLALLTAVSTAQAAWPYGKFQYTVPFVKGGGSASIAELQGPAIPGAKLVFNPANSGADAWSKMKNDPKDGSVVTLINLPHIYIQPHVADLNANYTADDMEIAYMHTYTPLVLLVAATSSIKSWDDFVIACKTSEVTVSGAGTGTVFELGSTRLSQLARIPFRYESPGTGANTAINAMLAGNYTAAWTTTPVVFNRPDLRVLAIASEFEFPQIVAPTFKTLGINYVDGIYRGIGLPKGTPANIMKDVSDAFNALNRNLSFIANVQQSGAVQIFMEYNSPSLKKFTSTYRKSVEQTMFPTDPISRGSIYAMLFLAALGLFLTLVSAAFAAIYRNTPVIKGSSYFFNNIILLGISMVYLSMIVSSLQQPLSSVTGRTITMGCTAMPWLLGLGFDITFSAIIVKSYRLYRLFLFSASSVIQFDASNLAILKWVGAICGTNAVVYAAWTIHDPLTATMTSLDGEESFYYACQSNHTSVYLGIVLALKYVMLIVCMFFTIKLRELNAILNESKAIAAATFSTTFILTICLGVYALVNNFQGRFIIATGGIFIGTTMCLAALFAPKIAIVVFSPDSNTFEHVKRLMKGSEFRSSDEKSGRSGGNVLSGTLGSMGSMGSMGAIGSMGSMGAISSPTSPKPRRASMDPMGVPVGTPIYVQEGKQIAREHRDRISAYTRVILNTAANGRISEFHGHIAHLTAFANRIKIMNNNKARAQSLPDNSLAVKSKPIPEDEDV</sequence>
<dbReference type="STRING" id="109895.A0A507E450"/>
<feature type="domain" description="G-protein coupled receptors family 3 profile" evidence="12">
    <location>
        <begin position="314"/>
        <end position="585"/>
    </location>
</feature>
<feature type="transmembrane region" description="Helical" evidence="10">
    <location>
        <begin position="312"/>
        <end position="336"/>
    </location>
</feature>
<keyword evidence="5 10" id="KW-0472">Membrane</keyword>
<dbReference type="Pfam" id="PF03401">
    <property type="entry name" value="TctC"/>
    <property type="match status" value="1"/>
</dbReference>
<feature type="transmembrane region" description="Helical" evidence="10">
    <location>
        <begin position="542"/>
        <end position="563"/>
    </location>
</feature>
<feature type="chain" id="PRO_5021197284" description="G-protein coupled receptors family 3 profile domain-containing protein" evidence="11">
    <location>
        <begin position="20"/>
        <end position="734"/>
    </location>
</feature>
<dbReference type="CDD" id="cd15047">
    <property type="entry name" value="7tmC_GABA-B-like"/>
    <property type="match status" value="1"/>
</dbReference>
<keyword evidence="8" id="KW-0807">Transducer</keyword>
<dbReference type="PANTHER" id="PTHR10519">
    <property type="entry name" value="GABA-B RECEPTOR"/>
    <property type="match status" value="1"/>
</dbReference>
<feature type="transmembrane region" description="Helical" evidence="10">
    <location>
        <begin position="348"/>
        <end position="367"/>
    </location>
</feature>
<keyword evidence="4" id="KW-0297">G-protein coupled receptor</keyword>
<keyword evidence="7" id="KW-0325">Glycoprotein</keyword>
<feature type="signal peptide" evidence="11">
    <location>
        <begin position="1"/>
        <end position="19"/>
    </location>
</feature>